<dbReference type="GO" id="GO:0022857">
    <property type="term" value="F:transmembrane transporter activity"/>
    <property type="evidence" value="ECO:0007669"/>
    <property type="project" value="InterPro"/>
</dbReference>
<dbReference type="OrthoDB" id="205993at2759"/>
<evidence type="ECO:0000256" key="4">
    <source>
        <dbReference type="ARBA" id="ARBA00022856"/>
    </source>
</evidence>
<dbReference type="EMBL" id="CAJNOO010000575">
    <property type="protein sequence ID" value="CAF0982413.1"/>
    <property type="molecule type" value="Genomic_DNA"/>
</dbReference>
<comment type="caution">
    <text evidence="9">The sequence shown here is derived from an EMBL/GenBank/DDBJ whole genome shotgun (WGS) entry which is preliminary data.</text>
</comment>
<keyword evidence="4" id="KW-0571">Peptide transport</keyword>
<feature type="transmembrane region" description="Helical" evidence="8">
    <location>
        <begin position="534"/>
        <end position="556"/>
    </location>
</feature>
<evidence type="ECO:0000256" key="1">
    <source>
        <dbReference type="ARBA" id="ARBA00004141"/>
    </source>
</evidence>
<gene>
    <name evidence="9" type="ORF">RFH988_LOCUS13214</name>
</gene>
<feature type="transmembrane region" description="Helical" evidence="8">
    <location>
        <begin position="340"/>
        <end position="363"/>
    </location>
</feature>
<evidence type="ECO:0000256" key="3">
    <source>
        <dbReference type="ARBA" id="ARBA00022692"/>
    </source>
</evidence>
<feature type="transmembrane region" description="Helical" evidence="8">
    <location>
        <begin position="465"/>
        <end position="485"/>
    </location>
</feature>
<feature type="region of interest" description="Disordered" evidence="7">
    <location>
        <begin position="1"/>
        <end position="25"/>
    </location>
</feature>
<dbReference type="PANTHER" id="PTHR11654">
    <property type="entry name" value="OLIGOPEPTIDE TRANSPORTER-RELATED"/>
    <property type="match status" value="1"/>
</dbReference>
<dbReference type="InterPro" id="IPR036259">
    <property type="entry name" value="MFS_trans_sf"/>
</dbReference>
<feature type="transmembrane region" description="Helical" evidence="8">
    <location>
        <begin position="33"/>
        <end position="53"/>
    </location>
</feature>
<evidence type="ECO:0000256" key="6">
    <source>
        <dbReference type="ARBA" id="ARBA00023136"/>
    </source>
</evidence>
<feature type="transmembrane region" description="Helical" evidence="8">
    <location>
        <begin position="105"/>
        <end position="130"/>
    </location>
</feature>
<evidence type="ECO:0000256" key="7">
    <source>
        <dbReference type="SAM" id="MobiDB-lite"/>
    </source>
</evidence>
<dbReference type="GO" id="GO:0015833">
    <property type="term" value="P:peptide transport"/>
    <property type="evidence" value="ECO:0007669"/>
    <property type="project" value="UniProtKB-KW"/>
</dbReference>
<keyword evidence="3 8" id="KW-0812">Transmembrane</keyword>
<dbReference type="Pfam" id="PF00854">
    <property type="entry name" value="PTR2"/>
    <property type="match status" value="1"/>
</dbReference>
<evidence type="ECO:0000313" key="9">
    <source>
        <dbReference type="EMBL" id="CAF0982413.1"/>
    </source>
</evidence>
<dbReference type="Proteomes" id="UP000663882">
    <property type="component" value="Unassembled WGS sequence"/>
</dbReference>
<evidence type="ECO:0000256" key="2">
    <source>
        <dbReference type="ARBA" id="ARBA00005982"/>
    </source>
</evidence>
<protein>
    <submittedName>
        <fullName evidence="9">Uncharacterized protein</fullName>
    </submittedName>
</protein>
<evidence type="ECO:0000256" key="5">
    <source>
        <dbReference type="ARBA" id="ARBA00022989"/>
    </source>
</evidence>
<comment type="similarity">
    <text evidence="2">Belongs to the major facilitator superfamily. Proton-dependent oligopeptide transporter (POT/PTR) (TC 2.A.17) family.</text>
</comment>
<evidence type="ECO:0000313" key="10">
    <source>
        <dbReference type="Proteomes" id="UP000663882"/>
    </source>
</evidence>
<dbReference type="SUPFAM" id="SSF103473">
    <property type="entry name" value="MFS general substrate transporter"/>
    <property type="match status" value="1"/>
</dbReference>
<dbReference type="AlphaFoldDB" id="A0A814FG55"/>
<dbReference type="GO" id="GO:0016020">
    <property type="term" value="C:membrane"/>
    <property type="evidence" value="ECO:0007669"/>
    <property type="project" value="UniProtKB-SubCell"/>
</dbReference>
<keyword evidence="4" id="KW-0653">Protein transport</keyword>
<proteinExistence type="inferred from homology"/>
<feature type="transmembrane region" description="Helical" evidence="8">
    <location>
        <begin position="383"/>
        <end position="406"/>
    </location>
</feature>
<keyword evidence="5 8" id="KW-1133">Transmembrane helix</keyword>
<comment type="subcellular location">
    <subcellularLocation>
        <location evidence="1">Membrane</location>
        <topology evidence="1">Multi-pass membrane protein</topology>
    </subcellularLocation>
</comment>
<organism evidence="9 10">
    <name type="scientific">Rotaria sordida</name>
    <dbReference type="NCBI Taxonomy" id="392033"/>
    <lineage>
        <taxon>Eukaryota</taxon>
        <taxon>Metazoa</taxon>
        <taxon>Spiralia</taxon>
        <taxon>Gnathifera</taxon>
        <taxon>Rotifera</taxon>
        <taxon>Eurotatoria</taxon>
        <taxon>Bdelloidea</taxon>
        <taxon>Philodinida</taxon>
        <taxon>Philodinidae</taxon>
        <taxon>Rotaria</taxon>
    </lineage>
</organism>
<name>A0A814FG55_9BILA</name>
<evidence type="ECO:0000256" key="8">
    <source>
        <dbReference type="SAM" id="Phobius"/>
    </source>
</evidence>
<sequence>MNDLDSNETSLLIPRPGVPYDEPDNRQSYQRKLATYAILASTALERLAFYSLVINLVITLQLSELDWDPANSVTASFIFLGTSYISTLVFAVLSDAKLGRARTIIIGFFLYLIGYIIVSLIANTTTHASICRNSSKSNETNISSILNEHCVGPIIGTLIFTAIGVGATQANMAVFGAEQVQESNKPSRYFDKYIIAVNIGGIFATVVIPYIQVTQNDPNRFFHGYLVSGLLLIGALLLFILSYRFYIHIEPYDTIITKCIPVVINAFQTWRKHSVDNRVTNNIRRLSSSSSFLEESITDREDRLIRADENLHSFLDFARASHNGRFIDRIVDDVKSLRRIIIVFLLLIPYWLVYYQVQTTFFLQGEHMNIPYISNVTQIKMPVIWMSVGDQVSIIIGILILNLFVYKHLVTYNQSTLIQIKFVVGMILASITMFIAGTIEKFRQHGCHPGKNNSDLSIFTQLPQYIGIGLSEVFGMVASFEFAYLAAPRSAQSLTMSLRFCSLGLSSFISDVYVKLMTITSKKFDFDCQNTEEILYIYFYVLGGVQLLTIFVFILCHRKFRILQLNPYQINKKQFI</sequence>
<feature type="transmembrane region" description="Helical" evidence="8">
    <location>
        <begin position="225"/>
        <end position="246"/>
    </location>
</feature>
<feature type="transmembrane region" description="Helical" evidence="8">
    <location>
        <begin position="193"/>
        <end position="213"/>
    </location>
</feature>
<feature type="transmembrane region" description="Helical" evidence="8">
    <location>
        <begin position="73"/>
        <end position="93"/>
    </location>
</feature>
<keyword evidence="6 8" id="KW-0472">Membrane</keyword>
<keyword evidence="4" id="KW-0813">Transport</keyword>
<reference evidence="9" key="1">
    <citation type="submission" date="2021-02" db="EMBL/GenBank/DDBJ databases">
        <authorList>
            <person name="Nowell W R."/>
        </authorList>
    </citation>
    <scope>NUCLEOTIDE SEQUENCE</scope>
</reference>
<feature type="transmembrane region" description="Helical" evidence="8">
    <location>
        <begin position="497"/>
        <end position="514"/>
    </location>
</feature>
<accession>A0A814FG55</accession>
<feature type="transmembrane region" description="Helical" evidence="8">
    <location>
        <begin position="150"/>
        <end position="172"/>
    </location>
</feature>
<dbReference type="Gene3D" id="1.20.1250.20">
    <property type="entry name" value="MFS general substrate transporter like domains"/>
    <property type="match status" value="1"/>
</dbReference>
<dbReference type="InterPro" id="IPR000109">
    <property type="entry name" value="POT_fam"/>
</dbReference>
<feature type="transmembrane region" description="Helical" evidence="8">
    <location>
        <begin position="418"/>
        <end position="439"/>
    </location>
</feature>